<evidence type="ECO:0000256" key="4">
    <source>
        <dbReference type="ARBA" id="ARBA00022729"/>
    </source>
</evidence>
<feature type="region of interest" description="Disordered" evidence="7">
    <location>
        <begin position="148"/>
        <end position="172"/>
    </location>
</feature>
<evidence type="ECO:0000313" key="10">
    <source>
        <dbReference type="EMBL" id="QDU26832.1"/>
    </source>
</evidence>
<feature type="domain" description="Sulfatase N-terminal" evidence="9">
    <location>
        <begin position="32"/>
        <end position="365"/>
    </location>
</feature>
<dbReference type="PANTHER" id="PTHR45953:SF1">
    <property type="entry name" value="IDURONATE 2-SULFATASE"/>
    <property type="match status" value="1"/>
</dbReference>
<dbReference type="GO" id="GO:0004423">
    <property type="term" value="F:iduronate-2-sulfatase activity"/>
    <property type="evidence" value="ECO:0007669"/>
    <property type="project" value="InterPro"/>
</dbReference>
<feature type="chain" id="PRO_5022119414" evidence="8">
    <location>
        <begin position="26"/>
        <end position="474"/>
    </location>
</feature>
<feature type="signal peptide" evidence="8">
    <location>
        <begin position="1"/>
        <end position="25"/>
    </location>
</feature>
<dbReference type="InterPro" id="IPR035874">
    <property type="entry name" value="IDS"/>
</dbReference>
<protein>
    <submittedName>
        <fullName evidence="10">Choline-sulfatase</fullName>
        <ecNumber evidence="10">3.1.6.6</ecNumber>
    </submittedName>
</protein>
<dbReference type="RefSeq" id="WP_145087677.1">
    <property type="nucleotide sequence ID" value="NZ_CP036274.1"/>
</dbReference>
<dbReference type="InterPro" id="IPR017850">
    <property type="entry name" value="Alkaline_phosphatase_core_sf"/>
</dbReference>
<dbReference type="EMBL" id="CP036274">
    <property type="protein sequence ID" value="QDU26832.1"/>
    <property type="molecule type" value="Genomic_DNA"/>
</dbReference>
<evidence type="ECO:0000256" key="3">
    <source>
        <dbReference type="ARBA" id="ARBA00022723"/>
    </source>
</evidence>
<proteinExistence type="inferred from homology"/>
<dbReference type="SUPFAM" id="SSF53649">
    <property type="entry name" value="Alkaline phosphatase-like"/>
    <property type="match status" value="1"/>
</dbReference>
<evidence type="ECO:0000313" key="11">
    <source>
        <dbReference type="Proteomes" id="UP000315017"/>
    </source>
</evidence>
<organism evidence="10 11">
    <name type="scientific">Anatilimnocola aggregata</name>
    <dbReference type="NCBI Taxonomy" id="2528021"/>
    <lineage>
        <taxon>Bacteria</taxon>
        <taxon>Pseudomonadati</taxon>
        <taxon>Planctomycetota</taxon>
        <taxon>Planctomycetia</taxon>
        <taxon>Pirellulales</taxon>
        <taxon>Pirellulaceae</taxon>
        <taxon>Anatilimnocola</taxon>
    </lineage>
</organism>
<keyword evidence="11" id="KW-1185">Reference proteome</keyword>
<dbReference type="GO" id="GO:0005737">
    <property type="term" value="C:cytoplasm"/>
    <property type="evidence" value="ECO:0007669"/>
    <property type="project" value="TreeGrafter"/>
</dbReference>
<dbReference type="EC" id="3.1.6.6" evidence="10"/>
<comment type="similarity">
    <text evidence="2">Belongs to the sulfatase family.</text>
</comment>
<name>A0A517Y9J0_9BACT</name>
<gene>
    <name evidence="10" type="primary">betC_4</name>
    <name evidence="10" type="ORF">ETAA8_19150</name>
</gene>
<keyword evidence="6" id="KW-0106">Calcium</keyword>
<dbReference type="PANTHER" id="PTHR45953">
    <property type="entry name" value="IDURONATE 2-SULFATASE"/>
    <property type="match status" value="1"/>
</dbReference>
<evidence type="ECO:0000256" key="6">
    <source>
        <dbReference type="ARBA" id="ARBA00022837"/>
    </source>
</evidence>
<dbReference type="Gene3D" id="3.40.720.10">
    <property type="entry name" value="Alkaline Phosphatase, subunit A"/>
    <property type="match status" value="1"/>
</dbReference>
<evidence type="ECO:0000256" key="5">
    <source>
        <dbReference type="ARBA" id="ARBA00022801"/>
    </source>
</evidence>
<evidence type="ECO:0000259" key="9">
    <source>
        <dbReference type="Pfam" id="PF00884"/>
    </source>
</evidence>
<evidence type="ECO:0000256" key="2">
    <source>
        <dbReference type="ARBA" id="ARBA00008779"/>
    </source>
</evidence>
<dbReference type="Pfam" id="PF00884">
    <property type="entry name" value="Sulfatase"/>
    <property type="match status" value="1"/>
</dbReference>
<evidence type="ECO:0000256" key="8">
    <source>
        <dbReference type="SAM" id="SignalP"/>
    </source>
</evidence>
<dbReference type="Proteomes" id="UP000315017">
    <property type="component" value="Chromosome"/>
</dbReference>
<accession>A0A517Y9J0</accession>
<keyword evidence="4 8" id="KW-0732">Signal</keyword>
<dbReference type="InterPro" id="IPR000917">
    <property type="entry name" value="Sulfatase_N"/>
</dbReference>
<comment type="cofactor">
    <cofactor evidence="1">
        <name>Ca(2+)</name>
        <dbReference type="ChEBI" id="CHEBI:29108"/>
    </cofactor>
</comment>
<dbReference type="GO" id="GO:0046872">
    <property type="term" value="F:metal ion binding"/>
    <property type="evidence" value="ECO:0007669"/>
    <property type="project" value="UniProtKB-KW"/>
</dbReference>
<dbReference type="KEGG" id="aagg:ETAA8_19150"/>
<reference evidence="10 11" key="1">
    <citation type="submission" date="2019-02" db="EMBL/GenBank/DDBJ databases">
        <title>Deep-cultivation of Planctomycetes and their phenomic and genomic characterization uncovers novel biology.</title>
        <authorList>
            <person name="Wiegand S."/>
            <person name="Jogler M."/>
            <person name="Boedeker C."/>
            <person name="Pinto D."/>
            <person name="Vollmers J."/>
            <person name="Rivas-Marin E."/>
            <person name="Kohn T."/>
            <person name="Peeters S.H."/>
            <person name="Heuer A."/>
            <person name="Rast P."/>
            <person name="Oberbeckmann S."/>
            <person name="Bunk B."/>
            <person name="Jeske O."/>
            <person name="Meyerdierks A."/>
            <person name="Storesund J.E."/>
            <person name="Kallscheuer N."/>
            <person name="Luecker S."/>
            <person name="Lage O.M."/>
            <person name="Pohl T."/>
            <person name="Merkel B.J."/>
            <person name="Hornburger P."/>
            <person name="Mueller R.-W."/>
            <person name="Bruemmer F."/>
            <person name="Labrenz M."/>
            <person name="Spormann A.M."/>
            <person name="Op den Camp H."/>
            <person name="Overmann J."/>
            <person name="Amann R."/>
            <person name="Jetten M.S.M."/>
            <person name="Mascher T."/>
            <person name="Medema M.H."/>
            <person name="Devos D.P."/>
            <person name="Kaster A.-K."/>
            <person name="Ovreas L."/>
            <person name="Rohde M."/>
            <person name="Galperin M.Y."/>
            <person name="Jogler C."/>
        </authorList>
    </citation>
    <scope>NUCLEOTIDE SEQUENCE [LARGE SCALE GENOMIC DNA]</scope>
    <source>
        <strain evidence="10 11">ETA_A8</strain>
    </source>
</reference>
<dbReference type="AlphaFoldDB" id="A0A517Y9J0"/>
<feature type="region of interest" description="Disordered" evidence="7">
    <location>
        <begin position="450"/>
        <end position="474"/>
    </location>
</feature>
<dbReference type="GO" id="GO:0047753">
    <property type="term" value="F:choline-sulfatase activity"/>
    <property type="evidence" value="ECO:0007669"/>
    <property type="project" value="UniProtKB-EC"/>
</dbReference>
<keyword evidence="3" id="KW-0479">Metal-binding</keyword>
<keyword evidence="5 10" id="KW-0378">Hydrolase</keyword>
<evidence type="ECO:0000256" key="1">
    <source>
        <dbReference type="ARBA" id="ARBA00001913"/>
    </source>
</evidence>
<dbReference type="CDD" id="cd16030">
    <property type="entry name" value="iduronate-2-sulfatase"/>
    <property type="match status" value="1"/>
</dbReference>
<dbReference type="OrthoDB" id="236884at2"/>
<evidence type="ECO:0000256" key="7">
    <source>
        <dbReference type="SAM" id="MobiDB-lite"/>
    </source>
</evidence>
<sequence precursor="true">MHKFLSAVCLSIATFVALAHLPLTAAEPAKQPNVLFIAIDDLRDWVGYLGHQRAKTPNLDRLASRGVSFTRSYCAAPICNPSRAALVTGRRPGTSGVYDNGTDWRPLNTDVVTLPLHFKQNGYHVIGAGKITHDAYRRENDWSEFHAHAPEQDQPATRRGNEKGQDGGVGGIKFQPIQLRDEEMDDYATASFTVRHLQAKHDQPLFLACGFHKPHMPWNVPQKYFDMFPLDQIELPPTKAGDLDDLPAYGVKVAKPAGDHAAMLQSGRWKEAIQAYLATITFMDVQVGRVLDALEASDKKDNTIVVLWSDHGWHLGEKEHWRKFALWEEATRSPLIISVPGVTKPGTVCERTVDLMSLYPTLCALCNLQKPAHVEGANIVPLLKDPKAEWSTPAITTYFRGDHAVRTEKWRYIRYNDGSEELYDHDVDPHEWKNLASEAQHASVKAELAKLLPTANKAGPAGEAKQGKKKNKNK</sequence>